<accession>A0A9P5XRE0</accession>
<feature type="compositionally biased region" description="Acidic residues" evidence="1">
    <location>
        <begin position="878"/>
        <end position="890"/>
    </location>
</feature>
<dbReference type="EMBL" id="MU150639">
    <property type="protein sequence ID" value="KAF9455505.1"/>
    <property type="molecule type" value="Genomic_DNA"/>
</dbReference>
<feature type="compositionally biased region" description="Basic and acidic residues" evidence="1">
    <location>
        <begin position="776"/>
        <end position="794"/>
    </location>
</feature>
<dbReference type="AlphaFoldDB" id="A0A9P5XRE0"/>
<dbReference type="Pfam" id="PF07676">
    <property type="entry name" value="PD40"/>
    <property type="match status" value="1"/>
</dbReference>
<evidence type="ECO:0000256" key="1">
    <source>
        <dbReference type="SAM" id="MobiDB-lite"/>
    </source>
</evidence>
<dbReference type="InterPro" id="IPR011659">
    <property type="entry name" value="WD40"/>
</dbReference>
<dbReference type="InterPro" id="IPR036322">
    <property type="entry name" value="WD40_repeat_dom_sf"/>
</dbReference>
<dbReference type="InterPro" id="IPR001680">
    <property type="entry name" value="WD40_rpt"/>
</dbReference>
<dbReference type="OrthoDB" id="3238562at2759"/>
<feature type="region of interest" description="Disordered" evidence="1">
    <location>
        <begin position="729"/>
        <end position="807"/>
    </location>
</feature>
<dbReference type="SUPFAM" id="SSF50978">
    <property type="entry name" value="WD40 repeat-like"/>
    <property type="match status" value="1"/>
</dbReference>
<dbReference type="InterPro" id="IPR015943">
    <property type="entry name" value="WD40/YVTN_repeat-like_dom_sf"/>
</dbReference>
<dbReference type="Proteomes" id="UP000807353">
    <property type="component" value="Unassembled WGS sequence"/>
</dbReference>
<evidence type="ECO:0000313" key="2">
    <source>
        <dbReference type="EMBL" id="KAF9455505.1"/>
    </source>
</evidence>
<organism evidence="2 3">
    <name type="scientific">Collybia nuda</name>
    <dbReference type="NCBI Taxonomy" id="64659"/>
    <lineage>
        <taxon>Eukaryota</taxon>
        <taxon>Fungi</taxon>
        <taxon>Dikarya</taxon>
        <taxon>Basidiomycota</taxon>
        <taxon>Agaricomycotina</taxon>
        <taxon>Agaricomycetes</taxon>
        <taxon>Agaricomycetidae</taxon>
        <taxon>Agaricales</taxon>
        <taxon>Tricholomatineae</taxon>
        <taxon>Clitocybaceae</taxon>
        <taxon>Collybia</taxon>
    </lineage>
</organism>
<keyword evidence="3" id="KW-1185">Reference proteome</keyword>
<dbReference type="SMART" id="SM00320">
    <property type="entry name" value="WD40"/>
    <property type="match status" value="3"/>
</dbReference>
<reference evidence="2" key="1">
    <citation type="submission" date="2020-11" db="EMBL/GenBank/DDBJ databases">
        <authorList>
            <consortium name="DOE Joint Genome Institute"/>
            <person name="Ahrendt S."/>
            <person name="Riley R."/>
            <person name="Andreopoulos W."/>
            <person name="Labutti K."/>
            <person name="Pangilinan J."/>
            <person name="Ruiz-Duenas F.J."/>
            <person name="Barrasa J.M."/>
            <person name="Sanchez-Garcia M."/>
            <person name="Camarero S."/>
            <person name="Miyauchi S."/>
            <person name="Serrano A."/>
            <person name="Linde D."/>
            <person name="Babiker R."/>
            <person name="Drula E."/>
            <person name="Ayuso-Fernandez I."/>
            <person name="Pacheco R."/>
            <person name="Padilla G."/>
            <person name="Ferreira P."/>
            <person name="Barriuso J."/>
            <person name="Kellner H."/>
            <person name="Castanera R."/>
            <person name="Alfaro M."/>
            <person name="Ramirez L."/>
            <person name="Pisabarro A.G."/>
            <person name="Kuo A."/>
            <person name="Tritt A."/>
            <person name="Lipzen A."/>
            <person name="He G."/>
            <person name="Yan M."/>
            <person name="Ng V."/>
            <person name="Cullen D."/>
            <person name="Martin F."/>
            <person name="Rosso M.-N."/>
            <person name="Henrissat B."/>
            <person name="Hibbett D."/>
            <person name="Martinez A.T."/>
            <person name="Grigoriev I.V."/>
        </authorList>
    </citation>
    <scope>NUCLEOTIDE SEQUENCE</scope>
    <source>
        <strain evidence="2">CBS 247.69</strain>
    </source>
</reference>
<proteinExistence type="predicted"/>
<gene>
    <name evidence="2" type="ORF">BDZ94DRAFT_1316162</name>
</gene>
<protein>
    <submittedName>
        <fullName evidence="2">Uncharacterized protein</fullName>
    </submittedName>
</protein>
<sequence length="890" mass="95458">MASGPHEFILENAGWDDVGNIVGDYGIITAISFSPNGEFLAIAGEAGLVVILETNDWQARHIFSTSVPIRALCWKPYNNGLFFVGCGNGDIMLMGFPPEATRLIHNFPGIFISISFSKDGSKLAVAFANKVFICCDINDERSTPTFHEIPFEEDCHIRNLHFANEKLLVVSLLDHNHDVAHGHSVDAPFAKLWNIQRHSSLQGALMGSAISPSGLNLAILSQEGINWYSITALSLLKTTALERINNLVTMHFMSENTIFSGSNRKYVIMDTIDNDNNPRIIDFQDIGPIIQALACYRRNGIFTLAIGARTLRDDPGLNGVIIMKEKRIVREASANSTSVRPTVPTPVVPTPADFRFIPNTTFRAAPAPPAEHFTQSGAAPIGEANQSSAAGGNPTVAPFGQFGFGNQGLGLGANNQGSLNTPIPGAPQAIPVQQPIQPTSVIGQNPPAVTVQQPIQPTPVANQAELGTRQATDPVYTPIQPIAVAGLVVDQAEMGAPQTTLPGHDPIQPFQNVGYGPMNVPVPAQEGPQTKLPLQEASSGESGRQSRRDTSAVAALVLCFAWAMHQALPPLPDLQAWVRQASERLPTIAFPNQGPERLPQPSPSPLFATLTLTQTETTIETRTRTFETTLQSKATAGTVISMPASKPLTQTFTKAVTVEKVLTRTSTKTIQATMPMTTTYSYFDHEVLKGEGKVGAVGGRTSGVQEDGVDVEKANQEPIVEPPEARVREEMKMSDTPAEKEEYNGINKCKSEGDNGDGVEERMGDAGGTEGVVNEEGTHQEEIEPRGIKVKEEVPMPDIGVGGDKSEDIEQCIGKAEEVKGVDIEGDQDVGMKQSASDEAVDLESKEVHVEEEQGNVGVKVGESVDEVVEGEGVGVDGDQDAQNEDADNS</sequence>
<name>A0A9P5XRE0_9AGAR</name>
<dbReference type="Gene3D" id="2.130.10.10">
    <property type="entry name" value="YVTN repeat-like/Quinoprotein amine dehydrogenase"/>
    <property type="match status" value="1"/>
</dbReference>
<feature type="region of interest" description="Disordered" evidence="1">
    <location>
        <begin position="870"/>
        <end position="890"/>
    </location>
</feature>
<comment type="caution">
    <text evidence="2">The sequence shown here is derived from an EMBL/GenBank/DDBJ whole genome shotgun (WGS) entry which is preliminary data.</text>
</comment>
<feature type="compositionally biased region" description="Basic and acidic residues" evidence="1">
    <location>
        <begin position="729"/>
        <end position="764"/>
    </location>
</feature>
<evidence type="ECO:0000313" key="3">
    <source>
        <dbReference type="Proteomes" id="UP000807353"/>
    </source>
</evidence>
<feature type="region of interest" description="Disordered" evidence="1">
    <location>
        <begin position="522"/>
        <end position="547"/>
    </location>
</feature>